<dbReference type="SUPFAM" id="SSF101898">
    <property type="entry name" value="NHL repeat"/>
    <property type="match status" value="1"/>
</dbReference>
<dbReference type="InterPro" id="IPR011043">
    <property type="entry name" value="Gal_Oxase/kelch_b-propeller"/>
</dbReference>
<dbReference type="EMBL" id="BDQG01000001">
    <property type="protein sequence ID" value="GAW65658.1"/>
    <property type="molecule type" value="Genomic_DNA"/>
</dbReference>
<dbReference type="Proteomes" id="UP000194153">
    <property type="component" value="Unassembled WGS sequence"/>
</dbReference>
<dbReference type="SUPFAM" id="SSF49373">
    <property type="entry name" value="Invasin/intimin cell-adhesion fragments"/>
    <property type="match status" value="1"/>
</dbReference>
<dbReference type="Pfam" id="PF18676">
    <property type="entry name" value="MBG_2"/>
    <property type="match status" value="2"/>
</dbReference>
<evidence type="ECO:0000313" key="3">
    <source>
        <dbReference type="EMBL" id="GAW65658.1"/>
    </source>
</evidence>
<organism evidence="3 4">
    <name type="scientific">Geoanaerobacter pelophilus</name>
    <dbReference type="NCBI Taxonomy" id="60036"/>
    <lineage>
        <taxon>Bacteria</taxon>
        <taxon>Pseudomonadati</taxon>
        <taxon>Thermodesulfobacteriota</taxon>
        <taxon>Desulfuromonadia</taxon>
        <taxon>Geobacterales</taxon>
        <taxon>Geobacteraceae</taxon>
        <taxon>Geoanaerobacter</taxon>
    </lineage>
</organism>
<dbReference type="InterPro" id="IPR008964">
    <property type="entry name" value="Invasin/intimin_cell_adhesion"/>
</dbReference>
<dbReference type="InterPro" id="IPR041286">
    <property type="entry name" value="MBG_2"/>
</dbReference>
<dbReference type="InterPro" id="IPR036439">
    <property type="entry name" value="Dockerin_dom_sf"/>
</dbReference>
<evidence type="ECO:0000256" key="1">
    <source>
        <dbReference type="SAM" id="SignalP"/>
    </source>
</evidence>
<evidence type="ECO:0000259" key="2">
    <source>
        <dbReference type="Pfam" id="PF18676"/>
    </source>
</evidence>
<dbReference type="Gene3D" id="1.10.1330.10">
    <property type="entry name" value="Dockerin domain"/>
    <property type="match status" value="1"/>
</dbReference>
<accession>A0ABQ0MEY3</accession>
<feature type="chain" id="PRO_5046028765" evidence="1">
    <location>
        <begin position="32"/>
        <end position="1770"/>
    </location>
</feature>
<dbReference type="Gene3D" id="2.60.40.1080">
    <property type="match status" value="1"/>
</dbReference>
<dbReference type="Gene3D" id="2.60.40.10">
    <property type="entry name" value="Immunoglobulins"/>
    <property type="match status" value="2"/>
</dbReference>
<dbReference type="NCBIfam" id="TIGR02608">
    <property type="entry name" value="delta_60_rpt"/>
    <property type="match status" value="4"/>
</dbReference>
<dbReference type="Pfam" id="PF17164">
    <property type="entry name" value="DUF5122"/>
    <property type="match status" value="10"/>
</dbReference>
<reference evidence="4" key="1">
    <citation type="submission" date="2017-05" db="EMBL/GenBank/DDBJ databases">
        <title>Draft genome sequence of Geobacter pelophilus, a iron(III)-reducing bacteria.</title>
        <authorList>
            <person name="Aoyagi T."/>
            <person name="Koike H."/>
            <person name="Morita T."/>
            <person name="Sato Y."/>
            <person name="Habe H."/>
            <person name="Hori T."/>
        </authorList>
    </citation>
    <scope>NUCLEOTIDE SEQUENCE [LARGE SCALE GENOMIC DNA]</scope>
    <source>
        <strain evidence="4">Drf2</strain>
    </source>
</reference>
<protein>
    <submittedName>
        <fullName evidence="3">Endoglucanase-like protein</fullName>
    </submittedName>
</protein>
<sequence length="1770" mass="183886">MENGDNKMKPRLLLLLLLLLFISLCPGRAQAAVSSLRDGFDIYSSVKISGAGIRSVAVQPWDGKVIIGGSFTLTGGTPETTRVNLARLNTDGTLDPSLNHNPQGSVNAIAIQWNQADATQSSIVIGGAFQKIAMPEGAVDRNAMARIRSGDGTLEGFDPLTSPAAVVNTLVLPPGSSDIIVGGSFSEVSHTSPCSNITTISLNDGSLKSSFSGGVSGGEVFAIAVQNGKVVVGGGFGGSAPYLARFTSAGLPDPAFYAYPNGAVRALAVQVDGRLVIGGDFTGIAIGAAKVFHPREHLARTSGNGTIDDLDPAPDGSVAAIALQPDGKIVIGGEFTKIAKPELVGGVFTPALPAPNRNHAARLNMDGTLDPGFVPNADLKVHVALVQLDGKILIAGDFDNAAGRPRTKLARFYQEGSLDDDAVAIGTTIVSLFGTEDLGADILTFYAHQDGSIDIGGLFSNIGDELRARFARLKTDWSLDSSPPGDLNLGNGVLVLAPYLNGDLMVAGQFGDIDGVLQRSVLRLKSDGSLDADFNSKINLLTEGGGRPGLWVTRAVGMMPTGNTLPDQTPEMVHFIAGGSSDPEWDWENEIELTPRFFLAKLNHIGDLDATFAANVYALPLSLIGGQITALTVQGDKILVGTTQGVVLRLNADGTKDDSFTELQLGYGMVNTIQQTADGKLMIAGTFTSTYTSDDGRSWNRHIIRVDDSGAIDNTFNVETVYITPDGSGIDGSFYAIAVQTDGNMVVSGTFNTIKDGKETAATRWHIARLSPEGVLDPDLDYGFLEGASDEYNLNMVNAVGKQLDGKLVLAGAFRSLDGDAQKRLLERFSDGWAPQEVVVQPDGKAVRWERRGAGPEFARVTFEHSSDGVSWESLGPVERVPGTANWELTGNGFDLTASGMLANRFLRARGYITNHRGGAGPIVETTRVFYLTPTTAKQPQTIDPGDITDKTYGDPDFRPGGSATSGLPVTYASSDPVVAVAAGDEIRIVGAGTATITVSQEGDDYYEPAEDVKVSFTVAKAPLRVIADDQYRAYLTPSPALTASYDGFVKGEGTSVLSGSLSLSTGATLDSGVGTYPIVVAVNTLSARNYRFVPVDGSLHVSKSGQSIIFSPIAERTYGDPDFSLGWSSTSGLPLTYASSVPGVAVVVGNQIRIVGAGTTTISAWLMGDGNYDPAAAVSVPFTVARVPLKVIADDQVRAYLTPNPALTASYDGFVKGEGTSVLSGSPSLSTAATLDSGVGEYPIAATAGTLSAHNYRFLPVNGTLRIFKSCQEIYFPAIPERTFGDPPFEIVASACSGLALTLVSSDPEVAQVNGQVITITGAGSAIITASQQGSGDLEGAPVKSQTLVVHKSGQGVAFSSLAQKVVGDPPFTLAATATSGLPVSYASSDPSVAEVSGNLVTIVGAGTCVITALQSGDNDFEAALPVSHPLMVASEGEPPALSLSTLSGGAVTANPVLNLMGQASDPSGIASLTVNGEDLTAEAASFSSALPLAVGANTVTLSALDGAGNRTTRTLSITLDPLAPELSVPIPPDNSVTDLPTCAVKGSVTPGSAVTLWVNGSSPQLLAVQEGSFTGSAYLTEGVNTIEFAAELFGRSSRVKRSVTLAPGGAALAITEPAQDLRTELQSLTIRGSTNLRQPGSVRLEVDGAQFIPEIAGGSFEQQVTLAHTGAIRIRARTAGGSGEKVLAQRNLIRFERIPGDLDGNGSIDIQDASLLLSVSLGLIPVDAELLAHGDLAPLVNGRPQPDGVIDVGDILVLLRRIVGLADF</sequence>
<dbReference type="InterPro" id="IPR013431">
    <property type="entry name" value="Delta_60_rpt"/>
</dbReference>
<proteinExistence type="predicted"/>
<name>A0ABQ0MEY3_9BACT</name>
<feature type="domain" description="MBG" evidence="2">
    <location>
        <begin position="1190"/>
        <end position="1266"/>
    </location>
</feature>
<dbReference type="Gene3D" id="3.30.160.710">
    <property type="match status" value="2"/>
</dbReference>
<gene>
    <name evidence="3" type="ORF">GPEL0_01f0664</name>
</gene>
<feature type="domain" description="MBG" evidence="2">
    <location>
        <begin position="1024"/>
        <end position="1100"/>
    </location>
</feature>
<dbReference type="SUPFAM" id="SSF50965">
    <property type="entry name" value="Galactose oxidase, central domain"/>
    <property type="match status" value="1"/>
</dbReference>
<dbReference type="Gene3D" id="2.80.10.50">
    <property type="match status" value="5"/>
</dbReference>
<evidence type="ECO:0000313" key="4">
    <source>
        <dbReference type="Proteomes" id="UP000194153"/>
    </source>
</evidence>
<comment type="caution">
    <text evidence="3">The sequence shown here is derived from an EMBL/GenBank/DDBJ whole genome shotgun (WGS) entry which is preliminary data.</text>
</comment>
<keyword evidence="4" id="KW-1185">Reference proteome</keyword>
<feature type="signal peptide" evidence="1">
    <location>
        <begin position="1"/>
        <end position="31"/>
    </location>
</feature>
<keyword evidence="1" id="KW-0732">Signal</keyword>
<dbReference type="InterPro" id="IPR013783">
    <property type="entry name" value="Ig-like_fold"/>
</dbReference>